<dbReference type="PANTHER" id="PTHR32251:SF23">
    <property type="entry name" value="3-OXO-5-ALPHA-STEROID 4-DEHYDROGENASE (DUF1295)"/>
    <property type="match status" value="1"/>
</dbReference>
<reference evidence="2 3" key="2">
    <citation type="journal article" date="2018" name="Proc. Natl. Acad. Sci.">
        <title>RNAi is a critical determinant of centromere evolution in closely related fungi.</title>
        <authorList>
            <person name="Yadav V."/>
            <person name="Sun S."/>
            <person name="Billmyre R.B."/>
            <person name="Thimmappa B.C."/>
            <person name="Shea T."/>
            <person name="Lintner R."/>
            <person name="Bakkeren G."/>
            <person name="Cuomo C.A."/>
            <person name="Heitman J."/>
            <person name="Sanyal K."/>
        </authorList>
    </citation>
    <scope>NUCLEOTIDE SEQUENCE [LARGE SCALE GENOMIC DNA]</scope>
    <source>
        <strain evidence="2 3">R265</strain>
    </source>
</reference>
<keyword evidence="3" id="KW-1185">Reference proteome</keyword>
<dbReference type="Proteomes" id="UP000029445">
    <property type="component" value="Chromosome 4"/>
</dbReference>
<keyword evidence="1" id="KW-1133">Transmembrane helix</keyword>
<keyword evidence="1" id="KW-0472">Membrane</keyword>
<dbReference type="AlphaFoldDB" id="A0A095CY24"/>
<feature type="transmembrane region" description="Helical" evidence="1">
    <location>
        <begin position="12"/>
        <end position="36"/>
    </location>
</feature>
<dbReference type="OMA" id="WRKGGYQ"/>
<reference evidence="2 3" key="1">
    <citation type="journal article" date="2011" name="MBio">
        <title>Genome variation in Cryptococcus gattii, an emerging pathogen of immunocompetent hosts.</title>
        <authorList>
            <person name="D'Souza C.A."/>
            <person name="Kronstad J.W."/>
            <person name="Taylor G."/>
            <person name="Warren R."/>
            <person name="Yuen M."/>
            <person name="Hu G."/>
            <person name="Jung W.H."/>
            <person name="Sham A."/>
            <person name="Kidd S.E."/>
            <person name="Tangen K."/>
            <person name="Lee N."/>
            <person name="Zeilmaker T."/>
            <person name="Sawkins J."/>
            <person name="McVicker G."/>
            <person name="Shah S."/>
            <person name="Gnerre S."/>
            <person name="Griggs A."/>
            <person name="Zeng Q."/>
            <person name="Bartlett K."/>
            <person name="Li W."/>
            <person name="Wang X."/>
            <person name="Heitman J."/>
            <person name="Stajich J.E."/>
            <person name="Fraser J.A."/>
            <person name="Meyer W."/>
            <person name="Carter D."/>
            <person name="Schein J."/>
            <person name="Krzywinski M."/>
            <person name="Kwon-Chung K.J."/>
            <person name="Varma A."/>
            <person name="Wang J."/>
            <person name="Brunham R."/>
            <person name="Fyfe M."/>
            <person name="Ouellette B.F."/>
            <person name="Siddiqui A."/>
            <person name="Marra M."/>
            <person name="Jones S."/>
            <person name="Holt R."/>
            <person name="Birren B.W."/>
            <person name="Galagan J.E."/>
            <person name="Cuomo C.A."/>
        </authorList>
    </citation>
    <scope>NUCLEOTIDE SEQUENCE [LARGE SCALE GENOMIC DNA]</scope>
    <source>
        <strain evidence="2 3">R265</strain>
    </source>
</reference>
<dbReference type="OrthoDB" id="201504at2759"/>
<keyword evidence="1" id="KW-0812">Transmembrane</keyword>
<name>A0A095CY24_CRYD2</name>
<sequence>MPSKLFLPLFKTAFPSFHYIPTSLFTLPASLGLHFISHPAPTISNYVVSPTTSPLHLPLIFTLVSILVFYLLGLVTGKVSWVDKAWPLYPPTISAMLFGWVLVNHAGGVYVHNLPRITLMFGLQLIWSFRLFSHAVKRGFYSPKSEDYRYTVCRKLVPRWAFALIHALVVASAQPILLMSLSLPLYAALVSPPVTKQTDGWATLTFETISRLLPFRLRKAALPHTEVLNMSDYIMTAVSLLIIYIEYQADKRMYQFQQEKHDKISSLPKEQIIHPAALQSGETQRLVQKEGLPQSSPYPASHHPGFPTQGMWRFSRHPNFAAEQLFWVSQAMFAGLSGKNNGLNGKGWWARCVFGPSFALSLLFLSSTTLTEWITERKYPLFKSYKGIVGEFLPQETLFKWAWTKIRDSREALHQAVYEPPSGENDNVQD</sequence>
<organism evidence="2 3">
    <name type="scientific">Cryptococcus deuterogattii (strain R265)</name>
    <name type="common">Cryptococcus gattii VGII (strain R265)</name>
    <dbReference type="NCBI Taxonomy" id="294750"/>
    <lineage>
        <taxon>Eukaryota</taxon>
        <taxon>Fungi</taxon>
        <taxon>Dikarya</taxon>
        <taxon>Basidiomycota</taxon>
        <taxon>Agaricomycotina</taxon>
        <taxon>Tremellomycetes</taxon>
        <taxon>Tremellales</taxon>
        <taxon>Cryptococcaceae</taxon>
        <taxon>Cryptococcus</taxon>
        <taxon>Cryptococcus gattii species complex</taxon>
    </lineage>
</organism>
<feature type="transmembrane region" description="Helical" evidence="1">
    <location>
        <begin position="157"/>
        <end position="177"/>
    </location>
</feature>
<accession>A0A095CY24</accession>
<proteinExistence type="predicted"/>
<feature type="transmembrane region" description="Helical" evidence="1">
    <location>
        <begin position="56"/>
        <end position="76"/>
    </location>
</feature>
<evidence type="ECO:0000313" key="3">
    <source>
        <dbReference type="Proteomes" id="UP000029445"/>
    </source>
</evidence>
<dbReference type="GeneID" id="88176346"/>
<evidence type="ECO:0000256" key="1">
    <source>
        <dbReference type="SAM" id="Phobius"/>
    </source>
</evidence>
<dbReference type="InterPro" id="IPR010721">
    <property type="entry name" value="UstE-like"/>
</dbReference>
<dbReference type="KEGG" id="cdeu:CNBG_0094"/>
<dbReference type="GO" id="GO:0016020">
    <property type="term" value="C:membrane"/>
    <property type="evidence" value="ECO:0007669"/>
    <property type="project" value="TreeGrafter"/>
</dbReference>
<dbReference type="Pfam" id="PF06966">
    <property type="entry name" value="DUF1295"/>
    <property type="match status" value="2"/>
</dbReference>
<dbReference type="HOGENOM" id="CLU_043418_0_0_1"/>
<evidence type="ECO:0008006" key="4">
    <source>
        <dbReference type="Google" id="ProtNLM"/>
    </source>
</evidence>
<dbReference type="EMBL" id="CP025762">
    <property type="protein sequence ID" value="KGB74256.1"/>
    <property type="molecule type" value="Genomic_DNA"/>
</dbReference>
<dbReference type="VEuPathDB" id="FungiDB:CNBG_0094"/>
<dbReference type="PANTHER" id="PTHR32251">
    <property type="entry name" value="3-OXO-5-ALPHA-STEROID 4-DEHYDROGENASE"/>
    <property type="match status" value="1"/>
</dbReference>
<dbReference type="RefSeq" id="XP_062880262.1">
    <property type="nucleotide sequence ID" value="XM_063024192.1"/>
</dbReference>
<gene>
    <name evidence="2" type="ORF">CNBG_0094</name>
</gene>
<protein>
    <recommendedName>
        <fullName evidence="4">Steroid 5-alpha reductase C-terminal domain-containing protein</fullName>
    </recommendedName>
</protein>
<evidence type="ECO:0000313" key="2">
    <source>
        <dbReference type="EMBL" id="KGB74256.1"/>
    </source>
</evidence>
<feature type="transmembrane region" description="Helical" evidence="1">
    <location>
        <begin position="88"/>
        <end position="111"/>
    </location>
</feature>